<dbReference type="SUPFAM" id="SSF103039">
    <property type="entry name" value="CheC-like"/>
    <property type="match status" value="1"/>
</dbReference>
<keyword evidence="13" id="KW-0966">Cell projection</keyword>
<comment type="subcellular location">
    <subcellularLocation>
        <location evidence="1">Bacterial flagellum basal body</location>
    </subcellularLocation>
    <subcellularLocation>
        <location evidence="2">Cell membrane</location>
        <topology evidence="2">Peripheral membrane protein</topology>
    </subcellularLocation>
</comment>
<keyword evidence="6" id="KW-0145">Chemotaxis</keyword>
<dbReference type="InterPro" id="IPR028976">
    <property type="entry name" value="CheC-like_sf"/>
</dbReference>
<keyword evidence="9" id="KW-0975">Bacterial flagellum</keyword>
<dbReference type="GO" id="GO:0009425">
    <property type="term" value="C:bacterial-type flagellum basal body"/>
    <property type="evidence" value="ECO:0007669"/>
    <property type="project" value="UniProtKB-SubCell"/>
</dbReference>
<evidence type="ECO:0000256" key="4">
    <source>
        <dbReference type="ARBA" id="ARBA00021898"/>
    </source>
</evidence>
<dbReference type="InterPro" id="IPR036429">
    <property type="entry name" value="SpoA-like_sf"/>
</dbReference>
<sequence length="334" mass="37981">MAEALSQSQIDELLNKMRTGGMEEIEQEEAESAARAKEKEYDFSSPKKFTKDQLKSLNSLYENFARVASSYITSVLRDVCEIGVAQIEEQRYYEYSNSLPDNALVAMISFQPESQQYDETLLMMDMATSFGYFMVDRMLGGSGAPSQPDRDYSEIELMVLEHAFKNITRYLKEAWCNNFPVEMSLQNIETNGRLIQAFSPQDIVVIVTFEIKTADMVAPANICMPAENLEKIINSFSVKYSRTVKQHDKEEEENRRNMMLECLKDTDVTVEAVLEQCQMDVGSIVNLKPNDIVTLNARITDNITLVVEGDPWFEARFGKLGPRSAVKVINTIEK</sequence>
<evidence type="ECO:0000256" key="5">
    <source>
        <dbReference type="ARBA" id="ARBA00022475"/>
    </source>
</evidence>
<dbReference type="GO" id="GO:0050918">
    <property type="term" value="P:positive chemotaxis"/>
    <property type="evidence" value="ECO:0007669"/>
    <property type="project" value="TreeGrafter"/>
</dbReference>
<dbReference type="InterPro" id="IPR001689">
    <property type="entry name" value="Flag_FliM"/>
</dbReference>
<evidence type="ECO:0000256" key="3">
    <source>
        <dbReference type="ARBA" id="ARBA00011049"/>
    </source>
</evidence>
<gene>
    <name evidence="13" type="primary">fliM</name>
    <name evidence="13" type="ORF">H9943_04910</name>
</gene>
<dbReference type="Gene3D" id="3.40.1550.10">
    <property type="entry name" value="CheC-like"/>
    <property type="match status" value="1"/>
</dbReference>
<comment type="similarity">
    <text evidence="3">Belongs to the FliM family.</text>
</comment>
<keyword evidence="13" id="KW-0282">Flagellum</keyword>
<dbReference type="Pfam" id="PF01052">
    <property type="entry name" value="FliMN_C"/>
    <property type="match status" value="1"/>
</dbReference>
<evidence type="ECO:0000313" key="13">
    <source>
        <dbReference type="EMBL" id="HJB39721.1"/>
    </source>
</evidence>
<dbReference type="PIRSF" id="PIRSF002888">
    <property type="entry name" value="FliM"/>
    <property type="match status" value="1"/>
</dbReference>
<dbReference type="InterPro" id="IPR001543">
    <property type="entry name" value="FliN-like_C"/>
</dbReference>
<dbReference type="AlphaFoldDB" id="A0A9D2M313"/>
<dbReference type="CDD" id="cd17908">
    <property type="entry name" value="FliM"/>
    <property type="match status" value="1"/>
</dbReference>
<accession>A0A9D2M313</accession>
<reference evidence="13" key="1">
    <citation type="journal article" date="2021" name="PeerJ">
        <title>Extensive microbial diversity within the chicken gut microbiome revealed by metagenomics and culture.</title>
        <authorList>
            <person name="Gilroy R."/>
            <person name="Ravi A."/>
            <person name="Getino M."/>
            <person name="Pursley I."/>
            <person name="Horton D.L."/>
            <person name="Alikhan N.F."/>
            <person name="Baker D."/>
            <person name="Gharbi K."/>
            <person name="Hall N."/>
            <person name="Watson M."/>
            <person name="Adriaenssens E.M."/>
            <person name="Foster-Nyarko E."/>
            <person name="Jarju S."/>
            <person name="Secka A."/>
            <person name="Antonio M."/>
            <person name="Oren A."/>
            <person name="Chaudhuri R.R."/>
            <person name="La Ragione R."/>
            <person name="Hildebrand F."/>
            <person name="Pallen M.J."/>
        </authorList>
    </citation>
    <scope>NUCLEOTIDE SEQUENCE</scope>
    <source>
        <strain evidence="13">ChiBcec8-14828</strain>
    </source>
</reference>
<dbReference type="EMBL" id="DWYA01000048">
    <property type="protein sequence ID" value="HJB39721.1"/>
    <property type="molecule type" value="Genomic_DNA"/>
</dbReference>
<feature type="domain" description="Flagellar motor switch protein FliN-like C-terminal" evidence="12">
    <location>
        <begin position="263"/>
        <end position="332"/>
    </location>
</feature>
<protein>
    <recommendedName>
        <fullName evidence="4 10">Flagellar motor switch protein FliM</fullName>
    </recommendedName>
</protein>
<organism evidence="13 14">
    <name type="scientific">Candidatus Ruthenibacterium avium</name>
    <dbReference type="NCBI Taxonomy" id="2838751"/>
    <lineage>
        <taxon>Bacteria</taxon>
        <taxon>Bacillati</taxon>
        <taxon>Bacillota</taxon>
        <taxon>Clostridia</taxon>
        <taxon>Eubacteriales</taxon>
        <taxon>Oscillospiraceae</taxon>
        <taxon>Ruthenibacterium</taxon>
    </lineage>
</organism>
<evidence type="ECO:0000259" key="12">
    <source>
        <dbReference type="Pfam" id="PF01052"/>
    </source>
</evidence>
<dbReference type="PANTHER" id="PTHR30034:SF6">
    <property type="entry name" value="YOP PROTEINS TRANSLOCATION PROTEIN Q"/>
    <property type="match status" value="1"/>
</dbReference>
<evidence type="ECO:0000256" key="10">
    <source>
        <dbReference type="NCBIfam" id="TIGR01397"/>
    </source>
</evidence>
<evidence type="ECO:0000256" key="11">
    <source>
        <dbReference type="SAM" id="MobiDB-lite"/>
    </source>
</evidence>
<proteinExistence type="inferred from homology"/>
<dbReference type="PRINTS" id="PR00955">
    <property type="entry name" value="FLGMOTORFLIM"/>
</dbReference>
<feature type="region of interest" description="Disordered" evidence="11">
    <location>
        <begin position="16"/>
        <end position="40"/>
    </location>
</feature>
<keyword evidence="13" id="KW-0969">Cilium</keyword>
<evidence type="ECO:0000256" key="2">
    <source>
        <dbReference type="ARBA" id="ARBA00004202"/>
    </source>
</evidence>
<dbReference type="GO" id="GO:0003774">
    <property type="term" value="F:cytoskeletal motor activity"/>
    <property type="evidence" value="ECO:0007669"/>
    <property type="project" value="InterPro"/>
</dbReference>
<dbReference type="NCBIfam" id="TIGR01397">
    <property type="entry name" value="fliM_switch"/>
    <property type="match status" value="1"/>
</dbReference>
<dbReference type="GO" id="GO:0005886">
    <property type="term" value="C:plasma membrane"/>
    <property type="evidence" value="ECO:0007669"/>
    <property type="project" value="UniProtKB-SubCell"/>
</dbReference>
<dbReference type="Gene3D" id="2.30.330.10">
    <property type="entry name" value="SpoA-like"/>
    <property type="match status" value="1"/>
</dbReference>
<dbReference type="SUPFAM" id="SSF101801">
    <property type="entry name" value="Surface presentation of antigens (SPOA)"/>
    <property type="match status" value="1"/>
</dbReference>
<comment type="caution">
    <text evidence="13">The sequence shown here is derived from an EMBL/GenBank/DDBJ whole genome shotgun (WGS) entry which is preliminary data.</text>
</comment>
<dbReference type="Proteomes" id="UP000824209">
    <property type="component" value="Unassembled WGS sequence"/>
</dbReference>
<dbReference type="PANTHER" id="PTHR30034">
    <property type="entry name" value="FLAGELLAR MOTOR SWITCH PROTEIN FLIM"/>
    <property type="match status" value="1"/>
</dbReference>
<dbReference type="GO" id="GO:0071978">
    <property type="term" value="P:bacterial-type flagellum-dependent swarming motility"/>
    <property type="evidence" value="ECO:0007669"/>
    <property type="project" value="TreeGrafter"/>
</dbReference>
<dbReference type="Pfam" id="PF02154">
    <property type="entry name" value="FliM"/>
    <property type="match status" value="1"/>
</dbReference>
<keyword evidence="8" id="KW-0472">Membrane</keyword>
<evidence type="ECO:0000256" key="9">
    <source>
        <dbReference type="ARBA" id="ARBA00023143"/>
    </source>
</evidence>
<name>A0A9D2M313_9FIRM</name>
<evidence type="ECO:0000256" key="6">
    <source>
        <dbReference type="ARBA" id="ARBA00022500"/>
    </source>
</evidence>
<evidence type="ECO:0000256" key="8">
    <source>
        <dbReference type="ARBA" id="ARBA00023136"/>
    </source>
</evidence>
<evidence type="ECO:0000256" key="1">
    <source>
        <dbReference type="ARBA" id="ARBA00004117"/>
    </source>
</evidence>
<keyword evidence="7" id="KW-0283">Flagellar rotation</keyword>
<reference evidence="13" key="2">
    <citation type="submission" date="2021-04" db="EMBL/GenBank/DDBJ databases">
        <authorList>
            <person name="Gilroy R."/>
        </authorList>
    </citation>
    <scope>NUCLEOTIDE SEQUENCE</scope>
    <source>
        <strain evidence="13">ChiBcec8-14828</strain>
    </source>
</reference>
<evidence type="ECO:0000256" key="7">
    <source>
        <dbReference type="ARBA" id="ARBA00022779"/>
    </source>
</evidence>
<evidence type="ECO:0000313" key="14">
    <source>
        <dbReference type="Proteomes" id="UP000824209"/>
    </source>
</evidence>
<keyword evidence="5" id="KW-1003">Cell membrane</keyword>